<protein>
    <submittedName>
        <fullName evidence="1">Uncharacterized protein</fullName>
    </submittedName>
</protein>
<accession>A0ABC9WRS0</accession>
<sequence>MTTFDLAMTNLNLAMTTFDLATATFDLATANLDLAMAKHVPRGENRCMLPAGQHFSSLLSHQGHRVQAGDELLPT</sequence>
<dbReference type="Proteomes" id="UP001623348">
    <property type="component" value="Unassembled WGS sequence"/>
</dbReference>
<comment type="caution">
    <text evidence="1">The sequence shown here is derived from an EMBL/GenBank/DDBJ whole genome shotgun (WGS) entry which is preliminary data.</text>
</comment>
<proteinExistence type="predicted"/>
<keyword evidence="2" id="KW-1185">Reference proteome</keyword>
<name>A0ABC9WRS0_GRUJA</name>
<gene>
    <name evidence="1" type="ORF">GRJ2_001245500</name>
</gene>
<evidence type="ECO:0000313" key="2">
    <source>
        <dbReference type="Proteomes" id="UP001623348"/>
    </source>
</evidence>
<dbReference type="EMBL" id="BAAFJT010000003">
    <property type="protein sequence ID" value="GAB0187802.1"/>
    <property type="molecule type" value="Genomic_DNA"/>
</dbReference>
<evidence type="ECO:0000313" key="1">
    <source>
        <dbReference type="EMBL" id="GAB0187802.1"/>
    </source>
</evidence>
<organism evidence="1 2">
    <name type="scientific">Grus japonensis</name>
    <name type="common">Japanese crane</name>
    <name type="synonym">Red-crowned crane</name>
    <dbReference type="NCBI Taxonomy" id="30415"/>
    <lineage>
        <taxon>Eukaryota</taxon>
        <taxon>Metazoa</taxon>
        <taxon>Chordata</taxon>
        <taxon>Craniata</taxon>
        <taxon>Vertebrata</taxon>
        <taxon>Euteleostomi</taxon>
        <taxon>Archelosauria</taxon>
        <taxon>Archosauria</taxon>
        <taxon>Dinosauria</taxon>
        <taxon>Saurischia</taxon>
        <taxon>Theropoda</taxon>
        <taxon>Coelurosauria</taxon>
        <taxon>Aves</taxon>
        <taxon>Neognathae</taxon>
        <taxon>Neoaves</taxon>
        <taxon>Gruiformes</taxon>
        <taxon>Gruidae</taxon>
        <taxon>Grus</taxon>
    </lineage>
</organism>
<dbReference type="AlphaFoldDB" id="A0ABC9WRS0"/>
<reference evidence="1 2" key="1">
    <citation type="submission" date="2024-06" db="EMBL/GenBank/DDBJ databases">
        <title>The draft genome of Grus japonensis, version 3.</title>
        <authorList>
            <person name="Nabeshima K."/>
            <person name="Suzuki S."/>
            <person name="Onuma M."/>
        </authorList>
    </citation>
    <scope>NUCLEOTIDE SEQUENCE [LARGE SCALE GENOMIC DNA]</scope>
    <source>
        <strain evidence="1 2">451A</strain>
    </source>
</reference>